<name>A0AAP0I5G5_9MAGN</name>
<keyword evidence="7" id="KW-1185">Reference proteome</keyword>
<evidence type="ECO:0000256" key="5">
    <source>
        <dbReference type="SAM" id="SignalP"/>
    </source>
</evidence>
<dbReference type="Proteomes" id="UP001417504">
    <property type="component" value="Unassembled WGS sequence"/>
</dbReference>
<evidence type="ECO:0000256" key="4">
    <source>
        <dbReference type="ARBA" id="ARBA00023136"/>
    </source>
</evidence>
<protein>
    <recommendedName>
        <fullName evidence="8">Leucine-rich repeat-containing N-terminal plant-type domain-containing protein</fullName>
    </recommendedName>
</protein>
<dbReference type="PANTHER" id="PTHR48009">
    <property type="entry name" value="LEUCINE-RICH REPEAT (LRR) FAMILY PROTEIN"/>
    <property type="match status" value="1"/>
</dbReference>
<evidence type="ECO:0000256" key="2">
    <source>
        <dbReference type="ARBA" id="ARBA00022729"/>
    </source>
</evidence>
<gene>
    <name evidence="6" type="ORF">Sjap_017005</name>
</gene>
<dbReference type="PRINTS" id="PR00019">
    <property type="entry name" value="LEURICHRPT"/>
</dbReference>
<keyword evidence="4" id="KW-0472">Membrane</keyword>
<evidence type="ECO:0000313" key="6">
    <source>
        <dbReference type="EMBL" id="KAK9108945.1"/>
    </source>
</evidence>
<dbReference type="AlphaFoldDB" id="A0AAP0I5G5"/>
<proteinExistence type="predicted"/>
<keyword evidence="3" id="KW-0677">Repeat</keyword>
<dbReference type="Gene3D" id="3.80.10.10">
    <property type="entry name" value="Ribonuclease Inhibitor"/>
    <property type="match status" value="2"/>
</dbReference>
<dbReference type="FunFam" id="3.80.10.10:FF:000400">
    <property type="entry name" value="Nuclear pore complex protein NUP107"/>
    <property type="match status" value="1"/>
</dbReference>
<organism evidence="6 7">
    <name type="scientific">Stephania japonica</name>
    <dbReference type="NCBI Taxonomy" id="461633"/>
    <lineage>
        <taxon>Eukaryota</taxon>
        <taxon>Viridiplantae</taxon>
        <taxon>Streptophyta</taxon>
        <taxon>Embryophyta</taxon>
        <taxon>Tracheophyta</taxon>
        <taxon>Spermatophyta</taxon>
        <taxon>Magnoliopsida</taxon>
        <taxon>Ranunculales</taxon>
        <taxon>Menispermaceae</taxon>
        <taxon>Menispermoideae</taxon>
        <taxon>Cissampelideae</taxon>
        <taxon>Stephania</taxon>
    </lineage>
</organism>
<dbReference type="InterPro" id="IPR032675">
    <property type="entry name" value="LRR_dom_sf"/>
</dbReference>
<dbReference type="InterPro" id="IPR053213">
    <property type="entry name" value="RLP29"/>
</dbReference>
<dbReference type="Pfam" id="PF00560">
    <property type="entry name" value="LRR_1"/>
    <property type="match status" value="4"/>
</dbReference>
<comment type="caution">
    <text evidence="6">The sequence shown here is derived from an EMBL/GenBank/DDBJ whole genome shotgun (WGS) entry which is preliminary data.</text>
</comment>
<feature type="chain" id="PRO_5042985605" description="Leucine-rich repeat-containing N-terminal plant-type domain-containing protein" evidence="5">
    <location>
        <begin position="25"/>
        <end position="423"/>
    </location>
</feature>
<dbReference type="EMBL" id="JBBNAE010000007">
    <property type="protein sequence ID" value="KAK9108945.1"/>
    <property type="molecule type" value="Genomic_DNA"/>
</dbReference>
<evidence type="ECO:0008006" key="8">
    <source>
        <dbReference type="Google" id="ProtNLM"/>
    </source>
</evidence>
<evidence type="ECO:0000256" key="3">
    <source>
        <dbReference type="ARBA" id="ARBA00022737"/>
    </source>
</evidence>
<reference evidence="6 7" key="1">
    <citation type="submission" date="2024-01" db="EMBL/GenBank/DDBJ databases">
        <title>Genome assemblies of Stephania.</title>
        <authorList>
            <person name="Yang L."/>
        </authorList>
    </citation>
    <scope>NUCLEOTIDE SEQUENCE [LARGE SCALE GENOMIC DNA]</scope>
    <source>
        <strain evidence="6">QJT</strain>
        <tissue evidence="6">Leaf</tissue>
    </source>
</reference>
<feature type="signal peptide" evidence="5">
    <location>
        <begin position="1"/>
        <end position="24"/>
    </location>
</feature>
<dbReference type="PANTHER" id="PTHR48009:SF7">
    <property type="entry name" value="LEUCINE-RICH REPEAT (LRR) FAMILY PROTEIN"/>
    <property type="match status" value="1"/>
</dbReference>
<dbReference type="SUPFAM" id="SSF52058">
    <property type="entry name" value="L domain-like"/>
    <property type="match status" value="1"/>
</dbReference>
<sequence length="423" mass="45735">MSSAGLSFLLLLLTLSELPLKAVSTTHWGDIEALKELKNGLDPGSISPGSCLSSWDFSVDPCDHLFSDHFTCGFRCDALDVSGHARVTEISLDQAGYSGTIFSSSWDLPYLQSLDLSNNYLSGHVPVSVSNLTSLHRLTLSRNMLSGEIPSSIGSLSSLEELSLDNNWFEGAIPTSLINLVSLRRLEVQGNKLSGEFPDMGTLKSLSFFDCSDNGFIGGVPVDFSSSLVEVSMRNNSLEGNLPINNIGDMGFLQVLDLSHNRLSGPVFSALFNHPSLQQLTLSYNNFSWLQVPGTLGTQSELIALDVSNNGLQGMLPGFLGMMPRLAVLSLENNMFTGMIPPQYAVKAVFPVEGASSFERLLLGGNYLFGPIPRPLLDLKPGNANVSLVDNCLFRCPQSFFFCRGAVQKSSVACRSFGLVMIP</sequence>
<keyword evidence="2 5" id="KW-0732">Signal</keyword>
<comment type="subcellular location">
    <subcellularLocation>
        <location evidence="1">Membrane</location>
    </subcellularLocation>
</comment>
<evidence type="ECO:0000256" key="1">
    <source>
        <dbReference type="ARBA" id="ARBA00004370"/>
    </source>
</evidence>
<dbReference type="InterPro" id="IPR001611">
    <property type="entry name" value="Leu-rich_rpt"/>
</dbReference>
<evidence type="ECO:0000313" key="7">
    <source>
        <dbReference type="Proteomes" id="UP001417504"/>
    </source>
</evidence>
<dbReference type="GO" id="GO:0016020">
    <property type="term" value="C:membrane"/>
    <property type="evidence" value="ECO:0007669"/>
    <property type="project" value="UniProtKB-SubCell"/>
</dbReference>
<accession>A0AAP0I5G5</accession>